<evidence type="ECO:0000256" key="3">
    <source>
        <dbReference type="ARBA" id="ARBA00022448"/>
    </source>
</evidence>
<evidence type="ECO:0000259" key="10">
    <source>
        <dbReference type="PROSITE" id="PS51371"/>
    </source>
</evidence>
<dbReference type="Gene3D" id="1.10.357.20">
    <property type="entry name" value="SLC41 divalent cation transporters, integral membrane domain"/>
    <property type="match status" value="1"/>
</dbReference>
<protein>
    <recommendedName>
        <fullName evidence="9">Magnesium transporter MgtE</fullName>
    </recommendedName>
</protein>
<accession>A0ABV6JQ67</accession>
<evidence type="ECO:0000256" key="9">
    <source>
        <dbReference type="RuleBase" id="RU362011"/>
    </source>
</evidence>
<dbReference type="Proteomes" id="UP001589865">
    <property type="component" value="Unassembled WGS sequence"/>
</dbReference>
<feature type="transmembrane region" description="Helical" evidence="9">
    <location>
        <begin position="446"/>
        <end position="469"/>
    </location>
</feature>
<proteinExistence type="inferred from homology"/>
<dbReference type="SUPFAM" id="SSF54631">
    <property type="entry name" value="CBS-domain pair"/>
    <property type="match status" value="1"/>
</dbReference>
<keyword evidence="6 9" id="KW-1133">Transmembrane helix</keyword>
<evidence type="ECO:0000256" key="7">
    <source>
        <dbReference type="ARBA" id="ARBA00023136"/>
    </source>
</evidence>
<dbReference type="Pfam" id="PF00571">
    <property type="entry name" value="CBS"/>
    <property type="match status" value="2"/>
</dbReference>
<dbReference type="Gene3D" id="3.10.580.10">
    <property type="entry name" value="CBS-domain"/>
    <property type="match status" value="1"/>
</dbReference>
<dbReference type="InterPro" id="IPR036739">
    <property type="entry name" value="SLC41_membr_dom_sf"/>
</dbReference>
<sequence>MDNTPPVPGTQLPADAAVPPANEFLAAQLRQGHVAAQLRQGHVADAVERLNALPPPEGAAALAQLPEERVVEILDKPELDEPAALLSFLPSDRAAALLEAMSADRTADLFRDLDEPQRAELLSRLSVETALAVQRLLSYPPNTAGSIMTTEFVTVPENRTVAQVLQYIRAVEPTRETVYAVYVVDGETRALLRAVALRRLITAEPDAPVLSAARDAEPITVSPTANREEVARLFRRHDLLAVPVVDDAQRVLGIVTVDDVLDAIVEEGTEDVHRFGGMEASDEPYMQIGFAAMIRKRAGWLCALFLSEMLTASAMQHFEDELERAVVLTLFIPLIMSSGGNSGSQATSLLIRALALGQIRLGDWWRVAARELPTGLTLGALLGVIGILRIVVWQSAGFYDYGEHWPLVALTVGLALVGIVTFGSLAGSMLPFLLKRIGFDPASASAPFVATLVDVSGLVIYFSVALLILRGTLL</sequence>
<dbReference type="InterPro" id="IPR046342">
    <property type="entry name" value="CBS_dom_sf"/>
</dbReference>
<name>A0ABV6JQ67_9PROT</name>
<reference evidence="11 12" key="1">
    <citation type="submission" date="2024-09" db="EMBL/GenBank/DDBJ databases">
        <authorList>
            <person name="Sun Q."/>
            <person name="Mori K."/>
        </authorList>
    </citation>
    <scope>NUCLEOTIDE SEQUENCE [LARGE SCALE GENOMIC DNA]</scope>
    <source>
        <strain evidence="11 12">TBRC 5777</strain>
    </source>
</reference>
<feature type="domain" description="CBS" evidence="10">
    <location>
        <begin position="212"/>
        <end position="272"/>
    </location>
</feature>
<comment type="caution">
    <text evidence="9">Lacks conserved residue(s) required for the propagation of feature annotation.</text>
</comment>
<comment type="subcellular location">
    <subcellularLocation>
        <location evidence="9">Cell membrane</location>
        <topology evidence="9">Multi-pass membrane protein</topology>
    </subcellularLocation>
    <subcellularLocation>
        <location evidence="1">Membrane</location>
        <topology evidence="1">Multi-pass membrane protein</topology>
    </subcellularLocation>
</comment>
<dbReference type="SUPFAM" id="SSF161093">
    <property type="entry name" value="MgtE membrane domain-like"/>
    <property type="match status" value="1"/>
</dbReference>
<dbReference type="Gene3D" id="1.25.60.10">
    <property type="entry name" value="MgtE N-terminal domain-like"/>
    <property type="match status" value="1"/>
</dbReference>
<keyword evidence="8" id="KW-0129">CBS domain</keyword>
<dbReference type="Pfam" id="PF01769">
    <property type="entry name" value="MgtE"/>
    <property type="match status" value="1"/>
</dbReference>
<dbReference type="InterPro" id="IPR000644">
    <property type="entry name" value="CBS_dom"/>
</dbReference>
<evidence type="ECO:0000256" key="6">
    <source>
        <dbReference type="ARBA" id="ARBA00022989"/>
    </source>
</evidence>
<evidence type="ECO:0000256" key="1">
    <source>
        <dbReference type="ARBA" id="ARBA00004141"/>
    </source>
</evidence>
<dbReference type="InterPro" id="IPR006668">
    <property type="entry name" value="Mg_transptr_MgtE_intracell_dom"/>
</dbReference>
<dbReference type="Pfam" id="PF03448">
    <property type="entry name" value="MgtE_N"/>
    <property type="match status" value="1"/>
</dbReference>
<organism evidence="11 12">
    <name type="scientific">Roseomonas elaeocarpi</name>
    <dbReference type="NCBI Taxonomy" id="907779"/>
    <lineage>
        <taxon>Bacteria</taxon>
        <taxon>Pseudomonadati</taxon>
        <taxon>Pseudomonadota</taxon>
        <taxon>Alphaproteobacteria</taxon>
        <taxon>Acetobacterales</taxon>
        <taxon>Roseomonadaceae</taxon>
        <taxon>Roseomonas</taxon>
    </lineage>
</organism>
<dbReference type="RefSeq" id="WP_377043586.1">
    <property type="nucleotide sequence ID" value="NZ_JBHLUN010000005.1"/>
</dbReference>
<evidence type="ECO:0000256" key="4">
    <source>
        <dbReference type="ARBA" id="ARBA00022692"/>
    </source>
</evidence>
<comment type="caution">
    <text evidence="11">The sequence shown here is derived from an EMBL/GenBank/DDBJ whole genome shotgun (WGS) entry which is preliminary data.</text>
</comment>
<dbReference type="InterPro" id="IPR038076">
    <property type="entry name" value="MgtE_N_sf"/>
</dbReference>
<feature type="domain" description="CBS" evidence="10">
    <location>
        <begin position="148"/>
        <end position="211"/>
    </location>
</feature>
<keyword evidence="9" id="KW-0479">Metal-binding</keyword>
<keyword evidence="4 9" id="KW-0812">Transmembrane</keyword>
<comment type="function">
    <text evidence="9">Acts as a magnesium transporter.</text>
</comment>
<dbReference type="SMART" id="SM00924">
    <property type="entry name" value="MgtE_N"/>
    <property type="match status" value="1"/>
</dbReference>
<dbReference type="PROSITE" id="PS51371">
    <property type="entry name" value="CBS"/>
    <property type="match status" value="2"/>
</dbReference>
<dbReference type="PANTHER" id="PTHR43773">
    <property type="entry name" value="MAGNESIUM TRANSPORTER MGTE"/>
    <property type="match status" value="1"/>
</dbReference>
<dbReference type="SUPFAM" id="SSF158791">
    <property type="entry name" value="MgtE N-terminal domain-like"/>
    <property type="match status" value="1"/>
</dbReference>
<gene>
    <name evidence="11" type="primary">mgtE</name>
    <name evidence="11" type="ORF">ACFFGY_06330</name>
</gene>
<comment type="similarity">
    <text evidence="2 9">Belongs to the SLC41A transporter family.</text>
</comment>
<keyword evidence="5 9" id="KW-0460">Magnesium</keyword>
<evidence type="ECO:0000256" key="2">
    <source>
        <dbReference type="ARBA" id="ARBA00009749"/>
    </source>
</evidence>
<dbReference type="EMBL" id="JBHLUN010000005">
    <property type="protein sequence ID" value="MFC0407859.1"/>
    <property type="molecule type" value="Genomic_DNA"/>
</dbReference>
<keyword evidence="3 9" id="KW-0813">Transport</keyword>
<evidence type="ECO:0000256" key="8">
    <source>
        <dbReference type="PROSITE-ProRule" id="PRU00703"/>
    </source>
</evidence>
<feature type="transmembrane region" description="Helical" evidence="9">
    <location>
        <begin position="405"/>
        <end position="434"/>
    </location>
</feature>
<dbReference type="NCBIfam" id="TIGR00400">
    <property type="entry name" value="mgtE"/>
    <property type="match status" value="1"/>
</dbReference>
<dbReference type="InterPro" id="IPR006669">
    <property type="entry name" value="MgtE_transporter"/>
</dbReference>
<comment type="subunit">
    <text evidence="9">Homodimer.</text>
</comment>
<dbReference type="PANTHER" id="PTHR43773:SF1">
    <property type="entry name" value="MAGNESIUM TRANSPORTER MGTE"/>
    <property type="match status" value="1"/>
</dbReference>
<keyword evidence="7 9" id="KW-0472">Membrane</keyword>
<dbReference type="InterPro" id="IPR006667">
    <property type="entry name" value="SLC41_membr_dom"/>
</dbReference>
<dbReference type="CDD" id="cd04606">
    <property type="entry name" value="CBS_pair_Mg_transporter"/>
    <property type="match status" value="1"/>
</dbReference>
<keyword evidence="9" id="KW-1003">Cell membrane</keyword>
<evidence type="ECO:0000313" key="12">
    <source>
        <dbReference type="Proteomes" id="UP001589865"/>
    </source>
</evidence>
<keyword evidence="12" id="KW-1185">Reference proteome</keyword>
<feature type="transmembrane region" description="Helical" evidence="9">
    <location>
        <begin position="372"/>
        <end position="393"/>
    </location>
</feature>
<dbReference type="SMART" id="SM00116">
    <property type="entry name" value="CBS"/>
    <property type="match status" value="2"/>
</dbReference>
<evidence type="ECO:0000313" key="11">
    <source>
        <dbReference type="EMBL" id="MFC0407859.1"/>
    </source>
</evidence>
<evidence type="ECO:0000256" key="5">
    <source>
        <dbReference type="ARBA" id="ARBA00022842"/>
    </source>
</evidence>